<dbReference type="PANTHER" id="PTHR33990:SF1">
    <property type="entry name" value="PROTEIN YJDN"/>
    <property type="match status" value="1"/>
</dbReference>
<evidence type="ECO:0000313" key="3">
    <source>
        <dbReference type="Proteomes" id="UP000809621"/>
    </source>
</evidence>
<dbReference type="Proteomes" id="UP000809621">
    <property type="component" value="Unassembled WGS sequence"/>
</dbReference>
<protein>
    <submittedName>
        <fullName evidence="2">VOC family protein</fullName>
    </submittedName>
</protein>
<dbReference type="PANTHER" id="PTHR33990">
    <property type="entry name" value="PROTEIN YJDN-RELATED"/>
    <property type="match status" value="1"/>
</dbReference>
<dbReference type="CDD" id="cd06588">
    <property type="entry name" value="PhnB_like"/>
    <property type="match status" value="1"/>
</dbReference>
<dbReference type="SUPFAM" id="SSF54593">
    <property type="entry name" value="Glyoxalase/Bleomycin resistance protein/Dihydroxybiphenyl dioxygenase"/>
    <property type="match status" value="1"/>
</dbReference>
<reference evidence="2 3" key="1">
    <citation type="submission" date="2021-02" db="EMBL/GenBank/DDBJ databases">
        <authorList>
            <person name="Park J.-S."/>
        </authorList>
    </citation>
    <scope>NUCLEOTIDE SEQUENCE [LARGE SCALE GENOMIC DNA]</scope>
    <source>
        <strain evidence="2 3">188UL20-2</strain>
    </source>
</reference>
<name>A0ABS2HKD5_9VIBR</name>
<feature type="domain" description="PhnB-like" evidence="1">
    <location>
        <begin position="4"/>
        <end position="126"/>
    </location>
</feature>
<dbReference type="InterPro" id="IPR029068">
    <property type="entry name" value="Glyas_Bleomycin-R_OHBP_Dase"/>
</dbReference>
<dbReference type="Pfam" id="PF06983">
    <property type="entry name" value="3-dmu-9_3-mt"/>
    <property type="match status" value="1"/>
</dbReference>
<evidence type="ECO:0000259" key="1">
    <source>
        <dbReference type="Pfam" id="PF06983"/>
    </source>
</evidence>
<dbReference type="Gene3D" id="3.10.180.10">
    <property type="entry name" value="2,3-Dihydroxybiphenyl 1,2-Dioxygenase, domain 1"/>
    <property type="match status" value="1"/>
</dbReference>
<accession>A0ABS2HKD5</accession>
<gene>
    <name evidence="2" type="ORF">JQC93_16290</name>
</gene>
<comment type="caution">
    <text evidence="2">The sequence shown here is derived from an EMBL/GenBank/DDBJ whole genome shotgun (WGS) entry which is preliminary data.</text>
</comment>
<evidence type="ECO:0000313" key="2">
    <source>
        <dbReference type="EMBL" id="MBM7037955.1"/>
    </source>
</evidence>
<proteinExistence type="predicted"/>
<sequence length="132" mass="15024">MNTLTPYLFFNGKCAEALDFYCAVFEGKIGDKQLYSEAPQAFEGADPNWVMHATFECDLFTLMMSDGTRAQTDKGVAFSLEMNDRAKQKMIFDRLAEEGEVVMPLEDTFWGAHFGQVADKYGFRWMLHCSDS</sequence>
<organism evidence="2 3">
    <name type="scientific">Vibrio ulleungensis</name>
    <dbReference type="NCBI Taxonomy" id="2807619"/>
    <lineage>
        <taxon>Bacteria</taxon>
        <taxon>Pseudomonadati</taxon>
        <taxon>Pseudomonadota</taxon>
        <taxon>Gammaproteobacteria</taxon>
        <taxon>Vibrionales</taxon>
        <taxon>Vibrionaceae</taxon>
        <taxon>Vibrio</taxon>
    </lineage>
</organism>
<dbReference type="EMBL" id="JAFEUM010000007">
    <property type="protein sequence ID" value="MBM7037955.1"/>
    <property type="molecule type" value="Genomic_DNA"/>
</dbReference>
<keyword evidence="3" id="KW-1185">Reference proteome</keyword>
<dbReference type="RefSeq" id="WP_205159447.1">
    <property type="nucleotide sequence ID" value="NZ_JAFEUM010000007.1"/>
</dbReference>
<dbReference type="InterPro" id="IPR028973">
    <property type="entry name" value="PhnB-like"/>
</dbReference>